<dbReference type="AlphaFoldDB" id="A0AAJ0FWX9"/>
<gene>
    <name evidence="2" type="ORF">QQS21_007973</name>
</gene>
<keyword evidence="1" id="KW-0732">Signal</keyword>
<dbReference type="SUPFAM" id="SSF48208">
    <property type="entry name" value="Six-hairpin glycosidases"/>
    <property type="match status" value="1"/>
</dbReference>
<organism evidence="2 3">
    <name type="scientific">Conoideocrella luteorostrata</name>
    <dbReference type="NCBI Taxonomy" id="1105319"/>
    <lineage>
        <taxon>Eukaryota</taxon>
        <taxon>Fungi</taxon>
        <taxon>Dikarya</taxon>
        <taxon>Ascomycota</taxon>
        <taxon>Pezizomycotina</taxon>
        <taxon>Sordariomycetes</taxon>
        <taxon>Hypocreomycetidae</taxon>
        <taxon>Hypocreales</taxon>
        <taxon>Clavicipitaceae</taxon>
        <taxon>Conoideocrella</taxon>
    </lineage>
</organism>
<dbReference type="Gene3D" id="1.50.10.20">
    <property type="match status" value="1"/>
</dbReference>
<evidence type="ECO:0008006" key="4">
    <source>
        <dbReference type="Google" id="ProtNLM"/>
    </source>
</evidence>
<feature type="signal peptide" evidence="1">
    <location>
        <begin position="1"/>
        <end position="24"/>
    </location>
</feature>
<accession>A0AAJ0FWX9</accession>
<comment type="caution">
    <text evidence="2">The sequence shown here is derived from an EMBL/GenBank/DDBJ whole genome shotgun (WGS) entry which is preliminary data.</text>
</comment>
<dbReference type="InterPro" id="IPR005198">
    <property type="entry name" value="Glyco_hydro_76"/>
</dbReference>
<evidence type="ECO:0000313" key="2">
    <source>
        <dbReference type="EMBL" id="KAK2594328.1"/>
    </source>
</evidence>
<dbReference type="EMBL" id="JASWJB010000173">
    <property type="protein sequence ID" value="KAK2594328.1"/>
    <property type="molecule type" value="Genomic_DNA"/>
</dbReference>
<dbReference type="GO" id="GO:0005975">
    <property type="term" value="P:carbohydrate metabolic process"/>
    <property type="evidence" value="ECO:0007669"/>
    <property type="project" value="InterPro"/>
</dbReference>
<evidence type="ECO:0000313" key="3">
    <source>
        <dbReference type="Proteomes" id="UP001251528"/>
    </source>
</evidence>
<dbReference type="InterPro" id="IPR053169">
    <property type="entry name" value="MUG_Protein"/>
</dbReference>
<keyword evidence="3" id="KW-1185">Reference proteome</keyword>
<sequence>MPSISIIVRFGALVLFTLPAVVDSSGGRALPCSVFHQEAPYDCRPVADFFLDRQDGAKSGARSDPRVLEDAFNALAVLQNSYFAPVNGTWPASIDWTGAVVETIISGMLITMTKSLYAAEKRPDWNEKENLLSTVFSQITLSFFGQNAAAILGQAYDDVLWVVLGWLEAIKFVHLHSSLHHSEREQKCLNVPTNLDAAVSTISWHGNNWVCTFAQRARAFWDFATKGWDTTLCHGGMVWNPRLTPYKNAITNELWISASISMYENFPNDKFNGSWVVSKGFPTNDPVYLAAAIVGYKWLKDVNMTNSQGLYVDGYHVDMSKPSNVECDQRDEMVYTYNQGVILTGQRGLFTVTGSPSYLEEGHNLIQNVINATGWDVRRNAPIDNIKEPRQGQLPPWRGIGRYGILEERCDASGSCSQDSQTFKGIFFHHLTAFCAPIDPVSMPTGAELNQNKFDEVQASHDKACQAYIVWVKHNVDAALDTRDATGRFGMWWGAGIFHNVNVTARNDGIDHIAPNITDYRNEGTPLDATWGLNVTWQPGSRSSVNVCRDLLRPDPNLRASVSAESGDTSQMALGQLEARSGDPNDRGRGRTVETQAGGLALLRTYWELSQS</sequence>
<dbReference type="PANTHER" id="PTHR47791:SF2">
    <property type="entry name" value="ENDO MANNANASE, GH76 FAMILY (EUROFUNG)"/>
    <property type="match status" value="1"/>
</dbReference>
<protein>
    <recommendedName>
        <fullName evidence="4">Glycosyl hydrolase</fullName>
    </recommendedName>
</protein>
<reference evidence="2" key="1">
    <citation type="submission" date="2023-06" db="EMBL/GenBank/DDBJ databases">
        <title>Conoideocrella luteorostrata (Hypocreales: Clavicipitaceae), a potential biocontrol fungus for elongate hemlock scale in United States Christmas tree production areas.</title>
        <authorList>
            <person name="Barrett H."/>
            <person name="Lovett B."/>
            <person name="Macias A.M."/>
            <person name="Stajich J.E."/>
            <person name="Kasson M.T."/>
        </authorList>
    </citation>
    <scope>NUCLEOTIDE SEQUENCE</scope>
    <source>
        <strain evidence="2">ARSEF 14590</strain>
    </source>
</reference>
<proteinExistence type="predicted"/>
<evidence type="ECO:0000256" key="1">
    <source>
        <dbReference type="SAM" id="SignalP"/>
    </source>
</evidence>
<dbReference type="Pfam" id="PF03663">
    <property type="entry name" value="Glyco_hydro_76"/>
    <property type="match status" value="1"/>
</dbReference>
<dbReference type="PANTHER" id="PTHR47791">
    <property type="entry name" value="MEIOTICALLY UP-REGULATED GENE 191 PROTEIN"/>
    <property type="match status" value="1"/>
</dbReference>
<dbReference type="Proteomes" id="UP001251528">
    <property type="component" value="Unassembled WGS sequence"/>
</dbReference>
<name>A0AAJ0FWX9_9HYPO</name>
<feature type="chain" id="PRO_5042578428" description="Glycosyl hydrolase" evidence="1">
    <location>
        <begin position="25"/>
        <end position="612"/>
    </location>
</feature>
<dbReference type="InterPro" id="IPR008928">
    <property type="entry name" value="6-hairpin_glycosidase_sf"/>
</dbReference>